<dbReference type="OrthoDB" id="6402114at2"/>
<dbReference type="AlphaFoldDB" id="A0A177MWV8"/>
<evidence type="ECO:0000256" key="1">
    <source>
        <dbReference type="SAM" id="SignalP"/>
    </source>
</evidence>
<reference evidence="2 3" key="1">
    <citation type="submission" date="2016-03" db="EMBL/GenBank/DDBJ databases">
        <authorList>
            <person name="Ploux O."/>
        </authorList>
    </citation>
    <scope>NUCLEOTIDE SEQUENCE [LARGE SCALE GENOMIC DNA]</scope>
    <source>
        <strain evidence="2 3">R-45370</strain>
    </source>
</reference>
<evidence type="ECO:0000313" key="3">
    <source>
        <dbReference type="Proteomes" id="UP000078476"/>
    </source>
</evidence>
<evidence type="ECO:0000313" key="2">
    <source>
        <dbReference type="EMBL" id="OAI09753.1"/>
    </source>
</evidence>
<comment type="caution">
    <text evidence="2">The sequence shown here is derived from an EMBL/GenBank/DDBJ whole genome shotgun (WGS) entry which is preliminary data.</text>
</comment>
<dbReference type="Proteomes" id="UP000078476">
    <property type="component" value="Unassembled WGS sequence"/>
</dbReference>
<organism evidence="2 3">
    <name type="scientific">Methylomonas lenta</name>
    <dbReference type="NCBI Taxonomy" id="980561"/>
    <lineage>
        <taxon>Bacteria</taxon>
        <taxon>Pseudomonadati</taxon>
        <taxon>Pseudomonadota</taxon>
        <taxon>Gammaproteobacteria</taxon>
        <taxon>Methylococcales</taxon>
        <taxon>Methylococcaceae</taxon>
        <taxon>Methylomonas</taxon>
    </lineage>
</organism>
<protein>
    <recommendedName>
        <fullName evidence="4">Cytochrome c domain-containing protein</fullName>
    </recommendedName>
</protein>
<dbReference type="RefSeq" id="WP_066988131.1">
    <property type="nucleotide sequence ID" value="NZ_LUUI01000165.1"/>
</dbReference>
<feature type="signal peptide" evidence="1">
    <location>
        <begin position="1"/>
        <end position="19"/>
    </location>
</feature>
<feature type="chain" id="PRO_5008068519" description="Cytochrome c domain-containing protein" evidence="1">
    <location>
        <begin position="20"/>
        <end position="161"/>
    </location>
</feature>
<sequence length="161" mass="17873">MKSTVIRFGLALGVATLLAACACHQPAEQEHTYFTPGLGEIMAQSAARHAKLWFAGQAKNWDLAAYEVDELLEGFEDAATYHRTHKQIKQPIPELIAQYMDQPLTGLEQAIKDKNLPAFTQRYDDLTAGCNACHQVTDFGFNRVTRPTFNPFANQAFGLAN</sequence>
<evidence type="ECO:0008006" key="4">
    <source>
        <dbReference type="Google" id="ProtNLM"/>
    </source>
</evidence>
<gene>
    <name evidence="2" type="ORF">A1359_18370</name>
</gene>
<proteinExistence type="predicted"/>
<keyword evidence="1" id="KW-0732">Signal</keyword>
<dbReference type="EMBL" id="LUUI01000165">
    <property type="protein sequence ID" value="OAI09753.1"/>
    <property type="molecule type" value="Genomic_DNA"/>
</dbReference>
<name>A0A177MWV8_9GAMM</name>
<accession>A0A177MWV8</accession>
<dbReference type="STRING" id="980561.A1359_18370"/>
<dbReference type="PROSITE" id="PS51257">
    <property type="entry name" value="PROKAR_LIPOPROTEIN"/>
    <property type="match status" value="1"/>
</dbReference>
<keyword evidence="3" id="KW-1185">Reference proteome</keyword>